<dbReference type="Pfam" id="PF05970">
    <property type="entry name" value="PIF1"/>
    <property type="match status" value="1"/>
</dbReference>
<feature type="domain" description="DNA helicase Pif1-like DEAD-box helicase" evidence="2">
    <location>
        <begin position="506"/>
        <end position="662"/>
    </location>
</feature>
<dbReference type="PANTHER" id="PTHR10492:SF57">
    <property type="entry name" value="ATP-DEPENDENT DNA HELICASE"/>
    <property type="match status" value="1"/>
</dbReference>
<dbReference type="GeneID" id="125779739"/>
<dbReference type="PANTHER" id="PTHR10492">
    <property type="match status" value="1"/>
</dbReference>
<dbReference type="SUPFAM" id="SSF52540">
    <property type="entry name" value="P-loop containing nucleoside triphosphate hydrolases"/>
    <property type="match status" value="1"/>
</dbReference>
<keyword evidence="1" id="KW-0233">DNA recombination</keyword>
<accession>A0ABM3K661</accession>
<gene>
    <name evidence="4" type="primary">LOC125779739</name>
</gene>
<protein>
    <recommendedName>
        <fullName evidence="1">ATP-dependent DNA helicase</fullName>
        <ecNumber evidence="1">5.6.2.3</ecNumber>
    </recommendedName>
</protein>
<dbReference type="EC" id="5.6.2.3" evidence="1"/>
<comment type="catalytic activity">
    <reaction evidence="1">
        <text>ATP + H2O = ADP + phosphate + H(+)</text>
        <dbReference type="Rhea" id="RHEA:13065"/>
        <dbReference type="ChEBI" id="CHEBI:15377"/>
        <dbReference type="ChEBI" id="CHEBI:15378"/>
        <dbReference type="ChEBI" id="CHEBI:30616"/>
        <dbReference type="ChEBI" id="CHEBI:43474"/>
        <dbReference type="ChEBI" id="CHEBI:456216"/>
        <dbReference type="EC" id="5.6.2.3"/>
    </reaction>
</comment>
<dbReference type="InterPro" id="IPR010285">
    <property type="entry name" value="DNA_helicase_pif1-like_DEAD"/>
</dbReference>
<keyword evidence="1" id="KW-0067">ATP-binding</keyword>
<keyword evidence="3" id="KW-1185">Reference proteome</keyword>
<organism evidence="3 4">
    <name type="scientific">Bactrocera dorsalis</name>
    <name type="common">Oriental fruit fly</name>
    <name type="synonym">Dacus dorsalis</name>
    <dbReference type="NCBI Taxonomy" id="27457"/>
    <lineage>
        <taxon>Eukaryota</taxon>
        <taxon>Metazoa</taxon>
        <taxon>Ecdysozoa</taxon>
        <taxon>Arthropoda</taxon>
        <taxon>Hexapoda</taxon>
        <taxon>Insecta</taxon>
        <taxon>Pterygota</taxon>
        <taxon>Neoptera</taxon>
        <taxon>Endopterygota</taxon>
        <taxon>Diptera</taxon>
        <taxon>Brachycera</taxon>
        <taxon>Muscomorpha</taxon>
        <taxon>Tephritoidea</taxon>
        <taxon>Tephritidae</taxon>
        <taxon>Bactrocera</taxon>
        <taxon>Bactrocera</taxon>
    </lineage>
</organism>
<keyword evidence="1" id="KW-0347">Helicase</keyword>
<keyword evidence="1" id="KW-0378">Hydrolase</keyword>
<evidence type="ECO:0000313" key="4">
    <source>
        <dbReference type="RefSeq" id="XP_049316968.1"/>
    </source>
</evidence>
<dbReference type="InterPro" id="IPR027417">
    <property type="entry name" value="P-loop_NTPase"/>
</dbReference>
<keyword evidence="1" id="KW-0547">Nucleotide-binding</keyword>
<keyword evidence="1" id="KW-0227">DNA damage</keyword>
<comment type="cofactor">
    <cofactor evidence="1">
        <name>Mg(2+)</name>
        <dbReference type="ChEBI" id="CHEBI:18420"/>
    </cofactor>
</comment>
<dbReference type="RefSeq" id="XP_049316968.1">
    <property type="nucleotide sequence ID" value="XM_049461011.1"/>
</dbReference>
<evidence type="ECO:0000259" key="2">
    <source>
        <dbReference type="Pfam" id="PF05970"/>
    </source>
</evidence>
<sequence>MSSAKIRDSALNAIKRYLQSSKVDALSVDTELITTYLQLLEEQWIRFCVAQQEVELTCGDENVSMEEQARIKDEIDNIISAEIPDQTIDQELFEVVTKHMIHGPCGVLNMNSPCMIDGKCSKRYPRALTSDTITGNDGYPLYRRRSTEDNGKSVMMNIRHQEIIVDNRWVVPYSPLLSKIFQSHITLEYCNSVKSIKYICKYVNKGSDMAVFEVPDADNRNDEITRYQMGRCVSSNEAIWQNGQRVYFTTENIQQRAAQPPATTLTAFFRLCETDTFARSLLYTDVPQYYTWNTSSKEFQRRKQGTAVDGHPGIYSTDALGRMYTIHPNNAECFYLRLLLVNVQAPRSFEDLKIVDGHLCETYREACHLLHLLENDSHWESTLQDACVSSLPQQIRMLFSIIISTCMPSNPLELWNKYQDYMTEDILIRMRRRSNNPDLMITLEMYNEALIIIEDMCLKIAHKALSQLSMISPDRPMHDLMDQELQREQQFNCDELIEFVQSNIDKLNDQQNYVYQTILQGVSDNTGGLYFLDALGGTGKTFIITLILAAIRSQKKIALALASSGIAAILLDGGRTAHSALKLPLNMQVSETPTCNISRNSAMGKVLKQVAIILWDECTMANKKSLEALDRTMKDLRGNQQLFGGALILLSGDFRQTLPVLPR</sequence>
<dbReference type="Proteomes" id="UP001652620">
    <property type="component" value="Chromosome 6"/>
</dbReference>
<comment type="similarity">
    <text evidence="1">Belongs to the helicase family.</text>
</comment>
<proteinExistence type="inferred from homology"/>
<name>A0ABM3K661_BACDO</name>
<keyword evidence="1" id="KW-0234">DNA repair</keyword>
<evidence type="ECO:0000256" key="1">
    <source>
        <dbReference type="RuleBase" id="RU363044"/>
    </source>
</evidence>
<evidence type="ECO:0000313" key="3">
    <source>
        <dbReference type="Proteomes" id="UP001652620"/>
    </source>
</evidence>
<dbReference type="Gene3D" id="3.40.50.300">
    <property type="entry name" value="P-loop containing nucleotide triphosphate hydrolases"/>
    <property type="match status" value="1"/>
</dbReference>
<reference evidence="4" key="1">
    <citation type="submission" date="2025-08" db="UniProtKB">
        <authorList>
            <consortium name="RefSeq"/>
        </authorList>
    </citation>
    <scope>IDENTIFICATION</scope>
    <source>
        <tissue evidence="4">Adult</tissue>
    </source>
</reference>